<organism evidence="1 2">
    <name type="scientific">Antarcticirhabdus aurantiaca</name>
    <dbReference type="NCBI Taxonomy" id="2606717"/>
    <lineage>
        <taxon>Bacteria</taxon>
        <taxon>Pseudomonadati</taxon>
        <taxon>Pseudomonadota</taxon>
        <taxon>Alphaproteobacteria</taxon>
        <taxon>Hyphomicrobiales</taxon>
        <taxon>Aurantimonadaceae</taxon>
        <taxon>Antarcticirhabdus</taxon>
    </lineage>
</organism>
<dbReference type="EMBL" id="CP113520">
    <property type="protein sequence ID" value="WAJ29538.1"/>
    <property type="molecule type" value="Genomic_DNA"/>
</dbReference>
<keyword evidence="2" id="KW-1185">Reference proteome</keyword>
<evidence type="ECO:0000313" key="2">
    <source>
        <dbReference type="Proteomes" id="UP001163223"/>
    </source>
</evidence>
<protein>
    <submittedName>
        <fullName evidence="1">Uncharacterized protein</fullName>
    </submittedName>
</protein>
<dbReference type="Proteomes" id="UP001163223">
    <property type="component" value="Chromosome"/>
</dbReference>
<sequence length="117" mass="12913">MRYADPCLYVVGDIDDFEPLMVLDRAMSPADTKRHLESFVEHEREARLRFDRCMASGSRQQFSTAAVPGISIFLGCPFKGTGSLVYRSELGGELDGVAETVSALIIETLARREPSSP</sequence>
<evidence type="ECO:0000313" key="1">
    <source>
        <dbReference type="EMBL" id="WAJ29538.1"/>
    </source>
</evidence>
<reference evidence="1" key="1">
    <citation type="submission" date="2022-11" db="EMBL/GenBank/DDBJ databases">
        <title>beta-Carotene-producing bacterium, Jeongeuplla avenae sp. nov., alleviates the salt stress of Arabidopsis seedlings.</title>
        <authorList>
            <person name="Jiang L."/>
            <person name="Lee J."/>
        </authorList>
    </citation>
    <scope>NUCLEOTIDE SEQUENCE</scope>
    <source>
        <strain evidence="1">DY_R2A_6</strain>
    </source>
</reference>
<proteinExistence type="predicted"/>
<name>A0ACD4NS17_9HYPH</name>
<gene>
    <name evidence="1" type="ORF">OXU80_04700</name>
</gene>
<accession>A0ACD4NS17</accession>